<feature type="compositionally biased region" description="Low complexity" evidence="1">
    <location>
        <begin position="138"/>
        <end position="150"/>
    </location>
</feature>
<gene>
    <name evidence="2" type="ORF">GCM10025867_46950</name>
</gene>
<feature type="region of interest" description="Disordered" evidence="1">
    <location>
        <begin position="100"/>
        <end position="150"/>
    </location>
</feature>
<evidence type="ECO:0000256" key="1">
    <source>
        <dbReference type="SAM" id="MobiDB-lite"/>
    </source>
</evidence>
<reference evidence="3" key="1">
    <citation type="journal article" date="2019" name="Int. J. Syst. Evol. Microbiol.">
        <title>The Global Catalogue of Microorganisms (GCM) 10K type strain sequencing project: providing services to taxonomists for standard genome sequencing and annotation.</title>
        <authorList>
            <consortium name="The Broad Institute Genomics Platform"/>
            <consortium name="The Broad Institute Genome Sequencing Center for Infectious Disease"/>
            <person name="Wu L."/>
            <person name="Ma J."/>
        </authorList>
    </citation>
    <scope>NUCLEOTIDE SEQUENCE [LARGE SCALE GENOMIC DNA]</scope>
    <source>
        <strain evidence="3">NBRC 108728</strain>
    </source>
</reference>
<dbReference type="Proteomes" id="UP001321486">
    <property type="component" value="Plasmid pNBRC108728a"/>
</dbReference>
<accession>A0ABM8GVF5</accession>
<proteinExistence type="predicted"/>
<dbReference type="RefSeq" id="WP_286347303.1">
    <property type="nucleotide sequence ID" value="NZ_AP027733.1"/>
</dbReference>
<name>A0ABM8GVF5_9MICO</name>
<geneLocation type="plasmid" evidence="2 3">
    <name>pNBRC108728a</name>
</geneLocation>
<dbReference type="EMBL" id="AP027733">
    <property type="protein sequence ID" value="BDZ52454.1"/>
    <property type="molecule type" value="Genomic_DNA"/>
</dbReference>
<keyword evidence="2" id="KW-0614">Plasmid</keyword>
<evidence type="ECO:0000313" key="2">
    <source>
        <dbReference type="EMBL" id="BDZ52454.1"/>
    </source>
</evidence>
<evidence type="ECO:0000313" key="3">
    <source>
        <dbReference type="Proteomes" id="UP001321486"/>
    </source>
</evidence>
<evidence type="ECO:0008006" key="4">
    <source>
        <dbReference type="Google" id="ProtNLM"/>
    </source>
</evidence>
<keyword evidence="3" id="KW-1185">Reference proteome</keyword>
<organism evidence="2 3">
    <name type="scientific">Frondihabitans sucicola</name>
    <dbReference type="NCBI Taxonomy" id="1268041"/>
    <lineage>
        <taxon>Bacteria</taxon>
        <taxon>Bacillati</taxon>
        <taxon>Actinomycetota</taxon>
        <taxon>Actinomycetes</taxon>
        <taxon>Micrococcales</taxon>
        <taxon>Microbacteriaceae</taxon>
        <taxon>Frondihabitans</taxon>
    </lineage>
</organism>
<protein>
    <recommendedName>
        <fullName evidence="4">DUF3349 domain-containing protein</fullName>
    </recommendedName>
</protein>
<sequence length="150" mass="16079">MSDQPSGTTASPNFNVLSRVLVKYFPSPKNGGNDRTDELRDRFQKSGGTGLEFEGFMDQLRAAALDPDLASAVLRDTFGSILSPEDATERLVDTYDFLTDGGKYSRNTGKPPCVMQNESSMKRPQPGPTPKNSLSTTPAAASNFPASSPA</sequence>